<gene>
    <name evidence="2" type="primary">Hypp633</name>
    <name evidence="2" type="ORF">BLAG_LOCUS2031</name>
</gene>
<feature type="region of interest" description="Disordered" evidence="1">
    <location>
        <begin position="102"/>
        <end position="122"/>
    </location>
</feature>
<organism evidence="2 3">
    <name type="scientific">Branchiostoma lanceolatum</name>
    <name type="common">Common lancelet</name>
    <name type="synonym">Amphioxus lanceolatum</name>
    <dbReference type="NCBI Taxonomy" id="7740"/>
    <lineage>
        <taxon>Eukaryota</taxon>
        <taxon>Metazoa</taxon>
        <taxon>Chordata</taxon>
        <taxon>Cephalochordata</taxon>
        <taxon>Leptocardii</taxon>
        <taxon>Amphioxiformes</taxon>
        <taxon>Branchiostomatidae</taxon>
        <taxon>Branchiostoma</taxon>
    </lineage>
</organism>
<dbReference type="Proteomes" id="UP000838412">
    <property type="component" value="Chromosome 1"/>
</dbReference>
<accession>A0A8J9VN92</accession>
<reference evidence="2" key="1">
    <citation type="submission" date="2022-01" db="EMBL/GenBank/DDBJ databases">
        <authorList>
            <person name="Braso-Vives M."/>
        </authorList>
    </citation>
    <scope>NUCLEOTIDE SEQUENCE</scope>
</reference>
<name>A0A8J9VN92_BRALA</name>
<keyword evidence="3" id="KW-1185">Reference proteome</keyword>
<proteinExistence type="predicted"/>
<evidence type="ECO:0000313" key="3">
    <source>
        <dbReference type="Proteomes" id="UP000838412"/>
    </source>
</evidence>
<evidence type="ECO:0000256" key="1">
    <source>
        <dbReference type="SAM" id="MobiDB-lite"/>
    </source>
</evidence>
<dbReference type="EMBL" id="OV696686">
    <property type="protein sequence ID" value="CAH1233189.1"/>
    <property type="molecule type" value="Genomic_DNA"/>
</dbReference>
<dbReference type="AlphaFoldDB" id="A0A8J9VN92"/>
<evidence type="ECO:0000313" key="2">
    <source>
        <dbReference type="EMBL" id="CAH1233189.1"/>
    </source>
</evidence>
<feature type="compositionally biased region" description="Basic and acidic residues" evidence="1">
    <location>
        <begin position="7"/>
        <end position="49"/>
    </location>
</feature>
<feature type="region of interest" description="Disordered" evidence="1">
    <location>
        <begin position="1"/>
        <end position="49"/>
    </location>
</feature>
<protein>
    <submittedName>
        <fullName evidence="2">Hypp633 protein</fullName>
    </submittedName>
</protein>
<sequence length="201" mass="23204">MHFGSVLERKSCDNRLREPERAHESSAEEQLSETKRMRTDHKEKPTFKTKGNEEQCMFCHEVEDNEEVVWWSLGKVEKAVEEFEFWKSRVMTLLKLVPVKTSRRRRNHPENSRRPSSKFTQGDAVEAGPELMKQAPEGAVKCSVFNLTVGKKPKSGIMAAQIAKELLGSSLQWTQGGGHWSPHERERHIHELELMAVYYSL</sequence>